<proteinExistence type="predicted"/>
<dbReference type="Pfam" id="PF01258">
    <property type="entry name" value="zf-dskA_traR"/>
    <property type="match status" value="1"/>
</dbReference>
<feature type="zinc finger region" description="dksA C4-type" evidence="4">
    <location>
        <begin position="109"/>
        <end position="133"/>
    </location>
</feature>
<dbReference type="InterPro" id="IPR020458">
    <property type="entry name" value="Znf_DskA_TraR_CS"/>
</dbReference>
<evidence type="ECO:0000256" key="3">
    <source>
        <dbReference type="ARBA" id="ARBA00022833"/>
    </source>
</evidence>
<dbReference type="EMBL" id="MGFS01000016">
    <property type="protein sequence ID" value="OGM11494.1"/>
    <property type="molecule type" value="Genomic_DNA"/>
</dbReference>
<organism evidence="7 8">
    <name type="scientific">Candidatus Woesebacteria bacterium RBG_16_34_12</name>
    <dbReference type="NCBI Taxonomy" id="1802480"/>
    <lineage>
        <taxon>Bacteria</taxon>
        <taxon>Candidatus Woeseibacteriota</taxon>
    </lineage>
</organism>
<comment type="caution">
    <text evidence="7">The sequence shown here is derived from an EMBL/GenBank/DDBJ whole genome shotgun (WGS) entry which is preliminary data.</text>
</comment>
<dbReference type="PROSITE" id="PS01102">
    <property type="entry name" value="ZF_DKSA_1"/>
    <property type="match status" value="1"/>
</dbReference>
<dbReference type="InterPro" id="IPR000962">
    <property type="entry name" value="Znf_DskA_TraR"/>
</dbReference>
<dbReference type="AlphaFoldDB" id="A0A1F7X8Z4"/>
<evidence type="ECO:0000313" key="8">
    <source>
        <dbReference type="Proteomes" id="UP000177053"/>
    </source>
</evidence>
<accession>A0A1F7X8Z4</accession>
<reference evidence="7 8" key="1">
    <citation type="journal article" date="2016" name="Nat. Commun.">
        <title>Thousands of microbial genomes shed light on interconnected biogeochemical processes in an aquifer system.</title>
        <authorList>
            <person name="Anantharaman K."/>
            <person name="Brown C.T."/>
            <person name="Hug L.A."/>
            <person name="Sharon I."/>
            <person name="Castelle C.J."/>
            <person name="Probst A.J."/>
            <person name="Thomas B.C."/>
            <person name="Singh A."/>
            <person name="Wilkins M.J."/>
            <person name="Karaoz U."/>
            <person name="Brodie E.L."/>
            <person name="Williams K.H."/>
            <person name="Hubbard S.S."/>
            <person name="Banfield J.F."/>
        </authorList>
    </citation>
    <scope>NUCLEOTIDE SEQUENCE [LARGE SCALE GENOMIC DNA]</scope>
</reference>
<feature type="region of interest" description="Disordered" evidence="5">
    <location>
        <begin position="43"/>
        <end position="75"/>
    </location>
</feature>
<gene>
    <name evidence="7" type="ORF">A2Z22_00390</name>
</gene>
<evidence type="ECO:0000256" key="4">
    <source>
        <dbReference type="PROSITE-ProRule" id="PRU00510"/>
    </source>
</evidence>
<dbReference type="Gene3D" id="1.20.120.910">
    <property type="entry name" value="DksA, coiled-coil domain"/>
    <property type="match status" value="1"/>
</dbReference>
<keyword evidence="3" id="KW-0862">Zinc</keyword>
<feature type="domain" description="Zinc finger DksA/TraR C4-type" evidence="6">
    <location>
        <begin position="104"/>
        <end position="139"/>
    </location>
</feature>
<evidence type="ECO:0000259" key="6">
    <source>
        <dbReference type="Pfam" id="PF01258"/>
    </source>
</evidence>
<evidence type="ECO:0000313" key="7">
    <source>
        <dbReference type="EMBL" id="OGM11494.1"/>
    </source>
</evidence>
<dbReference type="GO" id="GO:0008270">
    <property type="term" value="F:zinc ion binding"/>
    <property type="evidence" value="ECO:0007669"/>
    <property type="project" value="UniProtKB-KW"/>
</dbReference>
<evidence type="ECO:0000256" key="2">
    <source>
        <dbReference type="ARBA" id="ARBA00022771"/>
    </source>
</evidence>
<feature type="compositionally biased region" description="Basic and acidic residues" evidence="5">
    <location>
        <begin position="49"/>
        <end position="63"/>
    </location>
</feature>
<evidence type="ECO:0000256" key="5">
    <source>
        <dbReference type="SAM" id="MobiDB-lite"/>
    </source>
</evidence>
<keyword evidence="1" id="KW-0479">Metal-binding</keyword>
<evidence type="ECO:0000256" key="1">
    <source>
        <dbReference type="ARBA" id="ARBA00022723"/>
    </source>
</evidence>
<dbReference type="PROSITE" id="PS51128">
    <property type="entry name" value="ZF_DKSA_2"/>
    <property type="match status" value="1"/>
</dbReference>
<keyword evidence="2" id="KW-0863">Zinc-finger</keyword>
<sequence>MKIKNIKKKSFSVRDTGLQVIRIPSNLLRPVKNLLIERLKKLQKRKKQIEKEDPFKDTSRVEDNASPDTDAYEQFGHARTSAIKEQYERKIIQTRKALSRIKIGKYGICEDCNKMIDTDRLVVYPEATLCSKCQAKREK</sequence>
<dbReference type="PANTHER" id="PTHR33823">
    <property type="entry name" value="RNA POLYMERASE-BINDING TRANSCRIPTION FACTOR DKSA-RELATED"/>
    <property type="match status" value="1"/>
</dbReference>
<protein>
    <recommendedName>
        <fullName evidence="6">Zinc finger DksA/TraR C4-type domain-containing protein</fullName>
    </recommendedName>
</protein>
<dbReference type="SUPFAM" id="SSF57716">
    <property type="entry name" value="Glucocorticoid receptor-like (DNA-binding domain)"/>
    <property type="match status" value="1"/>
</dbReference>
<dbReference type="Proteomes" id="UP000177053">
    <property type="component" value="Unassembled WGS sequence"/>
</dbReference>
<name>A0A1F7X8Z4_9BACT</name>